<feature type="compositionally biased region" description="Low complexity" evidence="1">
    <location>
        <begin position="292"/>
        <end position="320"/>
    </location>
</feature>
<dbReference type="PANTHER" id="PTHR33443">
    <property type="entry name" value="ZGC:112980"/>
    <property type="match status" value="1"/>
</dbReference>
<dbReference type="PANTHER" id="PTHR33443:SF30">
    <property type="entry name" value="SARCOSINE DEHYDROGENASE-2C PROTEIN"/>
    <property type="match status" value="1"/>
</dbReference>
<feature type="region of interest" description="Disordered" evidence="1">
    <location>
        <begin position="272"/>
        <end position="340"/>
    </location>
</feature>
<gene>
    <name evidence="2" type="ORF">MNEG_4313</name>
</gene>
<feature type="compositionally biased region" description="Basic and acidic residues" evidence="1">
    <location>
        <begin position="273"/>
        <end position="291"/>
    </location>
</feature>
<protein>
    <submittedName>
        <fullName evidence="2">Uncharacterized protein</fullName>
    </submittedName>
</protein>
<proteinExistence type="predicted"/>
<name>A0A0D2ML84_9CHLO</name>
<feature type="region of interest" description="Disordered" evidence="1">
    <location>
        <begin position="14"/>
        <end position="64"/>
    </location>
</feature>
<dbReference type="GeneID" id="25737191"/>
<feature type="compositionally biased region" description="Pro residues" evidence="1">
    <location>
        <begin position="224"/>
        <end position="243"/>
    </location>
</feature>
<dbReference type="RefSeq" id="XP_013902659.1">
    <property type="nucleotide sequence ID" value="XM_014047205.1"/>
</dbReference>
<dbReference type="OrthoDB" id="547962at2759"/>
<keyword evidence="3" id="KW-1185">Reference proteome</keyword>
<feature type="compositionally biased region" description="Gly residues" evidence="1">
    <location>
        <begin position="321"/>
        <end position="333"/>
    </location>
</feature>
<organism evidence="2 3">
    <name type="scientific">Monoraphidium neglectum</name>
    <dbReference type="NCBI Taxonomy" id="145388"/>
    <lineage>
        <taxon>Eukaryota</taxon>
        <taxon>Viridiplantae</taxon>
        <taxon>Chlorophyta</taxon>
        <taxon>core chlorophytes</taxon>
        <taxon>Chlorophyceae</taxon>
        <taxon>CS clade</taxon>
        <taxon>Sphaeropleales</taxon>
        <taxon>Selenastraceae</taxon>
        <taxon>Monoraphidium</taxon>
    </lineage>
</organism>
<feature type="region of interest" description="Disordered" evidence="1">
    <location>
        <begin position="211"/>
        <end position="243"/>
    </location>
</feature>
<dbReference type="KEGG" id="mng:MNEG_4313"/>
<feature type="compositionally biased region" description="Low complexity" evidence="1">
    <location>
        <begin position="52"/>
        <end position="64"/>
    </location>
</feature>
<evidence type="ECO:0000256" key="1">
    <source>
        <dbReference type="SAM" id="MobiDB-lite"/>
    </source>
</evidence>
<evidence type="ECO:0000313" key="2">
    <source>
        <dbReference type="EMBL" id="KIZ03640.1"/>
    </source>
</evidence>
<dbReference type="Proteomes" id="UP000054498">
    <property type="component" value="Unassembled WGS sequence"/>
</dbReference>
<evidence type="ECO:0000313" key="3">
    <source>
        <dbReference type="Proteomes" id="UP000054498"/>
    </source>
</evidence>
<feature type="compositionally biased region" description="Low complexity" evidence="1">
    <location>
        <begin position="15"/>
        <end position="27"/>
    </location>
</feature>
<dbReference type="STRING" id="145388.A0A0D2ML84"/>
<reference evidence="2 3" key="1">
    <citation type="journal article" date="2013" name="BMC Genomics">
        <title>Reconstruction of the lipid metabolism for the microalga Monoraphidium neglectum from its genome sequence reveals characteristics suitable for biofuel production.</title>
        <authorList>
            <person name="Bogen C."/>
            <person name="Al-Dilaimi A."/>
            <person name="Albersmeier A."/>
            <person name="Wichmann J."/>
            <person name="Grundmann M."/>
            <person name="Rupp O."/>
            <person name="Lauersen K.J."/>
            <person name="Blifernez-Klassen O."/>
            <person name="Kalinowski J."/>
            <person name="Goesmann A."/>
            <person name="Mussgnug J.H."/>
            <person name="Kruse O."/>
        </authorList>
    </citation>
    <scope>NUCLEOTIDE SEQUENCE [LARGE SCALE GENOMIC DNA]</scope>
    <source>
        <strain evidence="2 3">SAG 48.87</strain>
    </source>
</reference>
<accession>A0A0D2ML84</accession>
<dbReference type="InterPro" id="IPR053234">
    <property type="entry name" value="RPM1_Interactor"/>
</dbReference>
<sequence length="413" mass="43382">MTFFVDLTLSDDDAPASLAAPASGRAPTPDSDVVVLDEPEEAGPPRQGGGAAPAPGAGPAAPAGVGAAWQRAQAALGEEEELAIVGVAGVDVRCDLPHTRDQCGHHPFVNAGASSNTRHCGQCYCFVCDTKAVLCGFWGTGAREADHCNAHHTGPWDLLRAARKRGDATRLSSCFLAGRLPAAEAVADVIGGGAGGGAAGGGVASGGGLGGLPASIQAIRQGSGPPPQPPPPPRPQQPQPVRPLAPQLAAAWPFGPSRYALKQQRIPESVAAARERAVAEQREMQQRHQRMEQAQQKQLQKQQQRQQQQQQQQQQQKQNAAGGGGGAAAGGDGTASRLLHRMPDPAADEDLLHVGRLRLPVKCAKNTTIAALQQRVTRFGYYYDHMRPPTVEHYGDRLCMDNILNTKYDAGKV</sequence>
<dbReference type="EMBL" id="KK100812">
    <property type="protein sequence ID" value="KIZ03640.1"/>
    <property type="molecule type" value="Genomic_DNA"/>
</dbReference>
<dbReference type="AlphaFoldDB" id="A0A0D2ML84"/>